<feature type="transmembrane region" description="Helical" evidence="1">
    <location>
        <begin position="173"/>
        <end position="191"/>
    </location>
</feature>
<keyword evidence="4" id="KW-1185">Reference proteome</keyword>
<gene>
    <name evidence="3" type="ORF">BXY45_103172</name>
</gene>
<evidence type="ECO:0000313" key="4">
    <source>
        <dbReference type="Proteomes" id="UP000245469"/>
    </source>
</evidence>
<reference evidence="3 4" key="1">
    <citation type="submission" date="2018-03" db="EMBL/GenBank/DDBJ databases">
        <title>Genomic Encyclopedia of Archaeal and Bacterial Type Strains, Phase II (KMG-II): from individual species to whole genera.</title>
        <authorList>
            <person name="Goeker M."/>
        </authorList>
    </citation>
    <scope>NUCLEOTIDE SEQUENCE [LARGE SCALE GENOMIC DNA]</scope>
    <source>
        <strain evidence="3 4">DSM 44889</strain>
    </source>
</reference>
<protein>
    <submittedName>
        <fullName evidence="3">ABC-2 type transport system permease protein</fullName>
    </submittedName>
</protein>
<organism evidence="3 4">
    <name type="scientific">Quadrisphaera granulorum</name>
    <dbReference type="NCBI Taxonomy" id="317664"/>
    <lineage>
        <taxon>Bacteria</taxon>
        <taxon>Bacillati</taxon>
        <taxon>Actinomycetota</taxon>
        <taxon>Actinomycetes</taxon>
        <taxon>Kineosporiales</taxon>
        <taxon>Kineosporiaceae</taxon>
        <taxon>Quadrisphaera</taxon>
    </lineage>
</organism>
<feature type="transmembrane region" description="Helical" evidence="1">
    <location>
        <begin position="147"/>
        <end position="166"/>
    </location>
</feature>
<proteinExistence type="predicted"/>
<feature type="chain" id="PRO_5016385141" evidence="2">
    <location>
        <begin position="40"/>
        <end position="264"/>
    </location>
</feature>
<dbReference type="RefSeq" id="WP_109773111.1">
    <property type="nucleotide sequence ID" value="NZ_QGDQ01000003.1"/>
</dbReference>
<evidence type="ECO:0000256" key="1">
    <source>
        <dbReference type="SAM" id="Phobius"/>
    </source>
</evidence>
<comment type="caution">
    <text evidence="3">The sequence shown here is derived from an EMBL/GenBank/DDBJ whole genome shotgun (WGS) entry which is preliminary data.</text>
</comment>
<dbReference type="EMBL" id="QGDQ01000003">
    <property type="protein sequence ID" value="PWJ55497.1"/>
    <property type="molecule type" value="Genomic_DNA"/>
</dbReference>
<keyword evidence="2" id="KW-0732">Signal</keyword>
<feature type="transmembrane region" description="Helical" evidence="1">
    <location>
        <begin position="233"/>
        <end position="257"/>
    </location>
</feature>
<accession>A0A316AZ39</accession>
<keyword evidence="1" id="KW-1133">Transmembrane helix</keyword>
<feature type="signal peptide" evidence="2">
    <location>
        <begin position="1"/>
        <end position="39"/>
    </location>
</feature>
<feature type="transmembrane region" description="Helical" evidence="1">
    <location>
        <begin position="106"/>
        <end position="135"/>
    </location>
</feature>
<keyword evidence="1" id="KW-0812">Transmembrane</keyword>
<name>A0A316AZ39_9ACTN</name>
<keyword evidence="1" id="KW-0472">Membrane</keyword>
<evidence type="ECO:0000313" key="3">
    <source>
        <dbReference type="EMBL" id="PWJ55497.1"/>
    </source>
</evidence>
<evidence type="ECO:0000256" key="2">
    <source>
        <dbReference type="SAM" id="SignalP"/>
    </source>
</evidence>
<sequence length="264" mass="25412">MSPLAALSAAVRLEVVRLATVRSSAVLLALAAAAGAAGAAALCALAERADIGRSGLLEAVTGGSASGLSVVGIAAALAGALVAAGDARHGAERTALVLVPRRGALLTARTVVVAGWSAALAVASLLAAVAVVVLWPQQQLVAASPGPVVLAAPLLGYVGLVVLHGVAGLALTALLRSAVAAVSLVVAWPLVLEPLLGSVLPPSRWGAVLEGLLPAAAASRLVAAPPVAAGTPWLVGSAVAGGALLAAVSALVLLAAVRGARRDA</sequence>
<feature type="transmembrane region" description="Helical" evidence="1">
    <location>
        <begin position="64"/>
        <end position="85"/>
    </location>
</feature>
<dbReference type="Proteomes" id="UP000245469">
    <property type="component" value="Unassembled WGS sequence"/>
</dbReference>
<dbReference type="AlphaFoldDB" id="A0A316AZ39"/>